<feature type="region of interest" description="Disordered" evidence="1">
    <location>
        <begin position="70"/>
        <end position="101"/>
    </location>
</feature>
<organism evidence="2 3">
    <name type="scientific">Pararge aegeria aegeria</name>
    <dbReference type="NCBI Taxonomy" id="348720"/>
    <lineage>
        <taxon>Eukaryota</taxon>
        <taxon>Metazoa</taxon>
        <taxon>Ecdysozoa</taxon>
        <taxon>Arthropoda</taxon>
        <taxon>Hexapoda</taxon>
        <taxon>Insecta</taxon>
        <taxon>Pterygota</taxon>
        <taxon>Neoptera</taxon>
        <taxon>Endopterygota</taxon>
        <taxon>Lepidoptera</taxon>
        <taxon>Glossata</taxon>
        <taxon>Ditrysia</taxon>
        <taxon>Papilionoidea</taxon>
        <taxon>Nymphalidae</taxon>
        <taxon>Satyrinae</taxon>
        <taxon>Satyrini</taxon>
        <taxon>Parargina</taxon>
        <taxon>Pararge</taxon>
    </lineage>
</organism>
<evidence type="ECO:0000313" key="3">
    <source>
        <dbReference type="Proteomes" id="UP000838756"/>
    </source>
</evidence>
<sequence length="101" mass="11327">MKWQWARHILGEPIDVGSQVQKAPGVIEVENNHKKSTNADDQQRKIYHPPPPTPSGRFFPTLSHLAGLSTASSARHRKDPHRSTVNSNRLTISQDKLLTDV</sequence>
<dbReference type="Proteomes" id="UP000838756">
    <property type="component" value="Unassembled WGS sequence"/>
</dbReference>
<comment type="caution">
    <text evidence="2">The sequence shown here is derived from an EMBL/GenBank/DDBJ whole genome shotgun (WGS) entry which is preliminary data.</text>
</comment>
<keyword evidence="3" id="KW-1185">Reference proteome</keyword>
<dbReference type="EMBL" id="CAKXAJ010025868">
    <property type="protein sequence ID" value="CAH2244905.1"/>
    <property type="molecule type" value="Genomic_DNA"/>
</dbReference>
<proteinExistence type="predicted"/>
<accession>A0A8S4S0V8</accession>
<feature type="region of interest" description="Disordered" evidence="1">
    <location>
        <begin position="32"/>
        <end position="56"/>
    </location>
</feature>
<feature type="compositionally biased region" description="Basic and acidic residues" evidence="1">
    <location>
        <begin position="32"/>
        <end position="44"/>
    </location>
</feature>
<protein>
    <submittedName>
        <fullName evidence="2">Jg22332 protein</fullName>
    </submittedName>
</protein>
<dbReference type="AlphaFoldDB" id="A0A8S4S0V8"/>
<name>A0A8S4S0V8_9NEOP</name>
<reference evidence="2" key="1">
    <citation type="submission" date="2022-03" db="EMBL/GenBank/DDBJ databases">
        <authorList>
            <person name="Lindestad O."/>
        </authorList>
    </citation>
    <scope>NUCLEOTIDE SEQUENCE</scope>
</reference>
<evidence type="ECO:0000313" key="2">
    <source>
        <dbReference type="EMBL" id="CAH2244905.1"/>
    </source>
</evidence>
<evidence type="ECO:0000256" key="1">
    <source>
        <dbReference type="SAM" id="MobiDB-lite"/>
    </source>
</evidence>
<gene>
    <name evidence="2" type="primary">jg22332</name>
    <name evidence="2" type="ORF">PAEG_LOCUS20805</name>
</gene>
<feature type="compositionally biased region" description="Polar residues" evidence="1">
    <location>
        <begin position="83"/>
        <end position="101"/>
    </location>
</feature>